<dbReference type="Pfam" id="PF00130">
    <property type="entry name" value="C1_1"/>
    <property type="match status" value="1"/>
</dbReference>
<dbReference type="Proteomes" id="UP000886998">
    <property type="component" value="Unassembled WGS sequence"/>
</dbReference>
<evidence type="ECO:0000259" key="15">
    <source>
        <dbReference type="PROSITE" id="PS50081"/>
    </source>
</evidence>
<evidence type="ECO:0000256" key="9">
    <source>
        <dbReference type="PROSITE-ProRule" id="PRU00192"/>
    </source>
</evidence>
<evidence type="ECO:0000256" key="3">
    <source>
        <dbReference type="ARBA" id="ARBA00022658"/>
    </source>
</evidence>
<dbReference type="CDD" id="cd01223">
    <property type="entry name" value="PH_Vav"/>
    <property type="match status" value="1"/>
</dbReference>
<feature type="domain" description="PH" evidence="13">
    <location>
        <begin position="269"/>
        <end position="374"/>
    </location>
</feature>
<keyword evidence="5" id="KW-0677">Repeat</keyword>
<evidence type="ECO:0000256" key="4">
    <source>
        <dbReference type="ARBA" id="ARBA00022723"/>
    </source>
</evidence>
<dbReference type="Pfam" id="PF00621">
    <property type="entry name" value="RhoGEF"/>
    <property type="match status" value="1"/>
</dbReference>
<evidence type="ECO:0000313" key="17">
    <source>
        <dbReference type="Proteomes" id="UP000886998"/>
    </source>
</evidence>
<dbReference type="SUPFAM" id="SSF55550">
    <property type="entry name" value="SH2 domain"/>
    <property type="match status" value="1"/>
</dbReference>
<comment type="caution">
    <text evidence="16">The sequence shown here is derived from an EMBL/GenBank/DDBJ whole genome shotgun (WGS) entry which is preliminary data.</text>
</comment>
<evidence type="ECO:0000256" key="5">
    <source>
        <dbReference type="ARBA" id="ARBA00022737"/>
    </source>
</evidence>
<dbReference type="PANTHER" id="PTHR45818:SF3">
    <property type="entry name" value="PROTEIN VAV"/>
    <property type="match status" value="1"/>
</dbReference>
<dbReference type="InterPro" id="IPR055251">
    <property type="entry name" value="SOS1_NGEF_PH"/>
</dbReference>
<dbReference type="PRINTS" id="PR00452">
    <property type="entry name" value="SH3DOMAIN"/>
</dbReference>
<dbReference type="InterPro" id="IPR000980">
    <property type="entry name" value="SH2"/>
</dbReference>
<keyword evidence="1 9" id="KW-0728">SH3 domain</keyword>
<dbReference type="SMART" id="SM00325">
    <property type="entry name" value="RhoGEF"/>
    <property type="match status" value="1"/>
</dbReference>
<dbReference type="SUPFAM" id="SSF48065">
    <property type="entry name" value="DBL homology domain (DH-domain)"/>
    <property type="match status" value="1"/>
</dbReference>
<dbReference type="Gene3D" id="2.30.29.30">
    <property type="entry name" value="Pleckstrin-homology domain (PH domain)/Phosphotyrosine-binding domain (PTB)"/>
    <property type="match status" value="1"/>
</dbReference>
<dbReference type="InterPro" id="IPR001331">
    <property type="entry name" value="GDS_CDC24_CS"/>
</dbReference>
<dbReference type="GO" id="GO:0048468">
    <property type="term" value="P:cell development"/>
    <property type="evidence" value="ECO:0007669"/>
    <property type="project" value="UniProtKB-ARBA"/>
</dbReference>
<dbReference type="PROSITE" id="PS00741">
    <property type="entry name" value="DH_1"/>
    <property type="match status" value="1"/>
</dbReference>
<keyword evidence="7 8" id="KW-0727">SH2 domain</keyword>
<dbReference type="PROSITE" id="PS50010">
    <property type="entry name" value="DH_2"/>
    <property type="match status" value="1"/>
</dbReference>
<feature type="domain" description="Phorbol-ester/DAG-type" evidence="15">
    <location>
        <begin position="385"/>
        <end position="434"/>
    </location>
</feature>
<dbReference type="PRINTS" id="PR01887">
    <property type="entry name" value="SPECTRNALPHA"/>
</dbReference>
<sequence>MLATQRSKAKGFPSFAKNHDYYNDDIYRNLEELANHNEEETMVTLEFPISPRRSKEEDIYEDLCYVTLRIPCIVIMCVTCMISHFDNMLALCMFFYQYSERDYAANAEQPYTLADEEREEAYDVYEDIIQYKPSKNVSASHVHPVEKRDYCIKELIETEKNYIEALNMIIKRCQQEANGGKFKLRDLLSVPMQRILKYHLLLKELIRNTPKTHEDYFGLQKALDAMLDLAQYINEVKRDNETLQIIRDIQASITDLRMPEDLELKDYGRLLKDGELKIRSHDDNRLKNRYVFIFDKVMLMCKSTRGEQYSFKEALVLLDYKVEDVANSARVGSRDKWSYFWLLAHRQNKTALTMYAKTEEMKQKWIDAIEKALDNVCPAALRNTDHIFQMHSFEKPANCTECDKLLRGIFYQGYLCSVCGVAVHKDCIEDVRSCGAPRLPPRPPSVTVVPEILRRNLTSAGRKPYMFKVRARFAYQGPPDHLSFDSDDEIYVTNKLNNMCWEGYVARTGKTGFFPPDHVEVYIFICLNAHDCKLMVVSIELFAGVMERDVATKKLEELPSGTFLLRISPKQNGSYAISINYQNQVKHMRVCTSDNGQHFYLSETKYFKSIVELVNWYKENSLSESFNGLHVTLMIPYKKALAGLNNESILGYAEALYDFQGNSPNMLTLHKGDRIIILSKAGNQKGWWKGQIGENVGYFPFSYVKEIFD</sequence>
<evidence type="ECO:0000259" key="14">
    <source>
        <dbReference type="PROSITE" id="PS50010"/>
    </source>
</evidence>
<feature type="domain" description="SH3" evidence="12">
    <location>
        <begin position="464"/>
        <end position="524"/>
    </location>
</feature>
<dbReference type="OrthoDB" id="5340910at2759"/>
<dbReference type="SMART" id="SM00252">
    <property type="entry name" value="SH2"/>
    <property type="match status" value="1"/>
</dbReference>
<dbReference type="GO" id="GO:0005737">
    <property type="term" value="C:cytoplasm"/>
    <property type="evidence" value="ECO:0007669"/>
    <property type="project" value="TreeGrafter"/>
</dbReference>
<dbReference type="SMART" id="SM00326">
    <property type="entry name" value="SH3"/>
    <property type="match status" value="2"/>
</dbReference>
<dbReference type="InterPro" id="IPR035899">
    <property type="entry name" value="DBL_dom_sf"/>
</dbReference>
<dbReference type="PROSITE" id="PS50081">
    <property type="entry name" value="ZF_DAG_PE_2"/>
    <property type="match status" value="1"/>
</dbReference>
<dbReference type="InterPro" id="IPR000219">
    <property type="entry name" value="DH_dom"/>
</dbReference>
<reference evidence="16" key="1">
    <citation type="submission" date="2020-08" db="EMBL/GenBank/DDBJ databases">
        <title>Multicomponent nature underlies the extraordinary mechanical properties of spider dragline silk.</title>
        <authorList>
            <person name="Kono N."/>
            <person name="Nakamura H."/>
            <person name="Mori M."/>
            <person name="Yoshida Y."/>
            <person name="Ohtoshi R."/>
            <person name="Malay A.D."/>
            <person name="Moran D.A.P."/>
            <person name="Tomita M."/>
            <person name="Numata K."/>
            <person name="Arakawa K."/>
        </authorList>
    </citation>
    <scope>NUCLEOTIDE SEQUENCE</scope>
</reference>
<evidence type="ECO:0000256" key="10">
    <source>
        <dbReference type="SAM" id="Phobius"/>
    </source>
</evidence>
<evidence type="ECO:0000256" key="8">
    <source>
        <dbReference type="PROSITE-ProRule" id="PRU00191"/>
    </source>
</evidence>
<dbReference type="Gene3D" id="3.30.505.10">
    <property type="entry name" value="SH2 domain"/>
    <property type="match status" value="1"/>
</dbReference>
<dbReference type="PANTHER" id="PTHR45818">
    <property type="entry name" value="PROTEIN VAV"/>
    <property type="match status" value="1"/>
</dbReference>
<keyword evidence="10" id="KW-1133">Transmembrane helix</keyword>
<dbReference type="GO" id="GO:0046872">
    <property type="term" value="F:metal ion binding"/>
    <property type="evidence" value="ECO:0007669"/>
    <property type="project" value="UniProtKB-KW"/>
</dbReference>
<dbReference type="PROSITE" id="PS50002">
    <property type="entry name" value="SH3"/>
    <property type="match status" value="2"/>
</dbReference>
<keyword evidence="10" id="KW-0812">Transmembrane</keyword>
<feature type="domain" description="SH3" evidence="12">
    <location>
        <begin position="648"/>
        <end position="709"/>
    </location>
</feature>
<evidence type="ECO:0000259" key="13">
    <source>
        <dbReference type="PROSITE" id="PS50003"/>
    </source>
</evidence>
<dbReference type="Pfam" id="PF07653">
    <property type="entry name" value="SH3_2"/>
    <property type="match status" value="1"/>
</dbReference>
<accession>A0A8X6KCH1</accession>
<dbReference type="Gene3D" id="1.20.900.10">
    <property type="entry name" value="Dbl homology (DH) domain"/>
    <property type="match status" value="1"/>
</dbReference>
<evidence type="ECO:0000256" key="1">
    <source>
        <dbReference type="ARBA" id="ARBA00022443"/>
    </source>
</evidence>
<feature type="domain" description="SH2" evidence="11">
    <location>
        <begin position="541"/>
        <end position="637"/>
    </location>
</feature>
<gene>
    <name evidence="16" type="primary">Vav3</name>
    <name evidence="16" type="ORF">TNIN_408132</name>
</gene>
<dbReference type="Pfam" id="PF00017">
    <property type="entry name" value="SH2"/>
    <property type="match status" value="1"/>
</dbReference>
<dbReference type="Pfam" id="PF00018">
    <property type="entry name" value="SH3_1"/>
    <property type="match status" value="1"/>
</dbReference>
<keyword evidence="2" id="KW-0597">Phosphoprotein</keyword>
<feature type="transmembrane region" description="Helical" evidence="10">
    <location>
        <begin position="63"/>
        <end position="85"/>
    </location>
</feature>
<dbReference type="Gene3D" id="3.30.60.20">
    <property type="match status" value="1"/>
</dbReference>
<keyword evidence="10" id="KW-0472">Membrane</keyword>
<evidence type="ECO:0000256" key="6">
    <source>
        <dbReference type="ARBA" id="ARBA00022833"/>
    </source>
</evidence>
<feature type="domain" description="DH" evidence="14">
    <location>
        <begin position="26"/>
        <end position="236"/>
    </location>
</feature>
<evidence type="ECO:0000256" key="2">
    <source>
        <dbReference type="ARBA" id="ARBA00022553"/>
    </source>
</evidence>
<dbReference type="InterPro" id="IPR001452">
    <property type="entry name" value="SH3_domain"/>
</dbReference>
<dbReference type="PROSITE" id="PS00479">
    <property type="entry name" value="ZF_DAG_PE_1"/>
    <property type="match status" value="1"/>
</dbReference>
<evidence type="ECO:0000259" key="11">
    <source>
        <dbReference type="PROSITE" id="PS50001"/>
    </source>
</evidence>
<evidence type="ECO:0000256" key="7">
    <source>
        <dbReference type="ARBA" id="ARBA00022999"/>
    </source>
</evidence>
<keyword evidence="4" id="KW-0479">Metal-binding</keyword>
<dbReference type="EMBL" id="BMAV01025202">
    <property type="protein sequence ID" value="GFS39469.1"/>
    <property type="molecule type" value="Genomic_DNA"/>
</dbReference>
<organism evidence="16 17">
    <name type="scientific">Trichonephila inaurata madagascariensis</name>
    <dbReference type="NCBI Taxonomy" id="2747483"/>
    <lineage>
        <taxon>Eukaryota</taxon>
        <taxon>Metazoa</taxon>
        <taxon>Ecdysozoa</taxon>
        <taxon>Arthropoda</taxon>
        <taxon>Chelicerata</taxon>
        <taxon>Arachnida</taxon>
        <taxon>Araneae</taxon>
        <taxon>Araneomorphae</taxon>
        <taxon>Entelegynae</taxon>
        <taxon>Araneoidea</taxon>
        <taxon>Nephilidae</taxon>
        <taxon>Trichonephila</taxon>
        <taxon>Trichonephila inaurata</taxon>
    </lineage>
</organism>
<keyword evidence="17" id="KW-1185">Reference proteome</keyword>
<dbReference type="GO" id="GO:0005085">
    <property type="term" value="F:guanyl-nucleotide exchange factor activity"/>
    <property type="evidence" value="ECO:0007669"/>
    <property type="project" value="UniProtKB-KW"/>
</dbReference>
<dbReference type="InterPro" id="IPR036028">
    <property type="entry name" value="SH3-like_dom_sf"/>
</dbReference>
<keyword evidence="3" id="KW-0344">Guanine-nucleotide releasing factor</keyword>
<dbReference type="CDD" id="cd20810">
    <property type="entry name" value="C1_VAV"/>
    <property type="match status" value="1"/>
</dbReference>
<name>A0A8X6KCH1_9ARAC</name>
<dbReference type="Gene3D" id="2.30.30.40">
    <property type="entry name" value="SH3 Domains"/>
    <property type="match status" value="2"/>
</dbReference>
<dbReference type="InterPro" id="IPR002219">
    <property type="entry name" value="PKC_DAG/PE"/>
</dbReference>
<proteinExistence type="predicted"/>
<evidence type="ECO:0000259" key="12">
    <source>
        <dbReference type="PROSITE" id="PS50002"/>
    </source>
</evidence>
<dbReference type="PRINTS" id="PR00401">
    <property type="entry name" value="SH2DOMAIN"/>
</dbReference>
<dbReference type="SMART" id="SM00109">
    <property type="entry name" value="C1"/>
    <property type="match status" value="1"/>
</dbReference>
<keyword evidence="6" id="KW-0862">Zinc</keyword>
<evidence type="ECO:0000313" key="16">
    <source>
        <dbReference type="EMBL" id="GFS39469.1"/>
    </source>
</evidence>
<dbReference type="AlphaFoldDB" id="A0A8X6KCH1"/>
<dbReference type="InterPro" id="IPR001849">
    <property type="entry name" value="PH_domain"/>
</dbReference>
<dbReference type="SUPFAM" id="SSF50044">
    <property type="entry name" value="SH3-domain"/>
    <property type="match status" value="2"/>
</dbReference>
<dbReference type="InterPro" id="IPR011993">
    <property type="entry name" value="PH-like_dom_sf"/>
</dbReference>
<dbReference type="Pfam" id="PF22697">
    <property type="entry name" value="SOS1_NGEF_PH"/>
    <property type="match status" value="1"/>
</dbReference>
<dbReference type="PROSITE" id="PS50001">
    <property type="entry name" value="SH2"/>
    <property type="match status" value="1"/>
</dbReference>
<dbReference type="SUPFAM" id="SSF50729">
    <property type="entry name" value="PH domain-like"/>
    <property type="match status" value="1"/>
</dbReference>
<dbReference type="InterPro" id="IPR036860">
    <property type="entry name" value="SH2_dom_sf"/>
</dbReference>
<dbReference type="PROSITE" id="PS50003">
    <property type="entry name" value="PH_DOMAIN"/>
    <property type="match status" value="1"/>
</dbReference>
<protein>
    <submittedName>
        <fullName evidence="16">Guanine nucleotide exchange factor VAV3</fullName>
    </submittedName>
</protein>
<dbReference type="InterPro" id="IPR037832">
    <property type="entry name" value="PH_Vav"/>
</dbReference>
<dbReference type="GO" id="GO:0016477">
    <property type="term" value="P:cell migration"/>
    <property type="evidence" value="ECO:0007669"/>
    <property type="project" value="TreeGrafter"/>
</dbReference>
<dbReference type="SMART" id="SM00233">
    <property type="entry name" value="PH"/>
    <property type="match status" value="1"/>
</dbReference>
<dbReference type="GO" id="GO:0035556">
    <property type="term" value="P:intracellular signal transduction"/>
    <property type="evidence" value="ECO:0007669"/>
    <property type="project" value="InterPro"/>
</dbReference>